<feature type="binding site" evidence="10">
    <location>
        <position position="225"/>
    </location>
    <ligand>
        <name>K(+)</name>
        <dbReference type="ChEBI" id="CHEBI:29103"/>
    </ligand>
</feature>
<dbReference type="AlphaFoldDB" id="A0A2M7G5C2"/>
<dbReference type="InterPro" id="IPR027368">
    <property type="entry name" value="MnmE_dom2"/>
</dbReference>
<dbReference type="GO" id="GO:0003924">
    <property type="term" value="F:GTPase activity"/>
    <property type="evidence" value="ECO:0007669"/>
    <property type="project" value="UniProtKB-UniRule"/>
</dbReference>
<keyword evidence="2 10" id="KW-0963">Cytoplasm</keyword>
<evidence type="ECO:0000256" key="6">
    <source>
        <dbReference type="ARBA" id="ARBA00022801"/>
    </source>
</evidence>
<dbReference type="Proteomes" id="UP000231019">
    <property type="component" value="Unassembled WGS sequence"/>
</dbReference>
<comment type="caution">
    <text evidence="13">The sequence shown here is derived from an EMBL/GenBank/DDBJ whole genome shotgun (WGS) entry which is preliminary data.</text>
</comment>
<feature type="binding site" evidence="10">
    <location>
        <position position="120"/>
    </location>
    <ligand>
        <name>(6S)-5-formyl-5,6,7,8-tetrahydrofolate</name>
        <dbReference type="ChEBI" id="CHEBI:57457"/>
    </ligand>
</feature>
<evidence type="ECO:0000259" key="12">
    <source>
        <dbReference type="PROSITE" id="PS51709"/>
    </source>
</evidence>
<dbReference type="FunFam" id="3.30.1360.120:FF:000003">
    <property type="entry name" value="tRNA modification GTPase MnmE"/>
    <property type="match status" value="1"/>
</dbReference>
<comment type="function">
    <text evidence="10">Exhibits a very high intrinsic GTPase hydrolysis rate. Involved in the addition of a carboxymethylaminomethyl (cmnm) group at the wobble position (U34) of certain tRNAs, forming tRNA-cmnm(5)s(2)U34.</text>
</comment>
<dbReference type="FunFam" id="3.40.50.300:FF:001376">
    <property type="entry name" value="tRNA modification GTPase MnmE"/>
    <property type="match status" value="1"/>
</dbReference>
<feature type="binding site" evidence="10">
    <location>
        <position position="81"/>
    </location>
    <ligand>
        <name>(6S)-5-formyl-5,6,7,8-tetrahydrofolate</name>
        <dbReference type="ChEBI" id="CHEBI:57457"/>
    </ligand>
</feature>
<dbReference type="InterPro" id="IPR027266">
    <property type="entry name" value="TrmE/GcvT-like"/>
</dbReference>
<dbReference type="CDD" id="cd14858">
    <property type="entry name" value="TrmE_N"/>
    <property type="match status" value="1"/>
</dbReference>
<keyword evidence="9 10" id="KW-0342">GTP-binding</keyword>
<feature type="binding site" evidence="10">
    <location>
        <begin position="269"/>
        <end position="272"/>
    </location>
    <ligand>
        <name>GTP</name>
        <dbReference type="ChEBI" id="CHEBI:37565"/>
    </ligand>
</feature>
<name>A0A2M7G5C2_9BACT</name>
<keyword evidence="4 10" id="KW-0479">Metal-binding</keyword>
<evidence type="ECO:0000256" key="5">
    <source>
        <dbReference type="ARBA" id="ARBA00022741"/>
    </source>
</evidence>
<keyword evidence="3 10" id="KW-0819">tRNA processing</keyword>
<dbReference type="NCBIfam" id="TIGR00231">
    <property type="entry name" value="small_GTP"/>
    <property type="match status" value="1"/>
</dbReference>
<dbReference type="SUPFAM" id="SSF52540">
    <property type="entry name" value="P-loop containing nucleoside triphosphate hydrolases"/>
    <property type="match status" value="1"/>
</dbReference>
<comment type="subcellular location">
    <subcellularLocation>
        <location evidence="10">Cytoplasm</location>
    </subcellularLocation>
</comment>
<dbReference type="GO" id="GO:0005525">
    <property type="term" value="F:GTP binding"/>
    <property type="evidence" value="ECO:0007669"/>
    <property type="project" value="UniProtKB-UniRule"/>
</dbReference>
<feature type="binding site" evidence="10">
    <location>
        <begin position="244"/>
        <end position="250"/>
    </location>
    <ligand>
        <name>GTP</name>
        <dbReference type="ChEBI" id="CHEBI:37565"/>
    </ligand>
</feature>
<feature type="binding site" evidence="10">
    <location>
        <position position="249"/>
    </location>
    <ligand>
        <name>K(+)</name>
        <dbReference type="ChEBI" id="CHEBI:29103"/>
    </ligand>
</feature>
<dbReference type="InterPro" id="IPR005225">
    <property type="entry name" value="Small_GTP-bd"/>
</dbReference>
<evidence type="ECO:0000256" key="9">
    <source>
        <dbReference type="ARBA" id="ARBA00023134"/>
    </source>
</evidence>
<dbReference type="PANTHER" id="PTHR42714">
    <property type="entry name" value="TRNA MODIFICATION GTPASE GTPBP3"/>
    <property type="match status" value="1"/>
</dbReference>
<evidence type="ECO:0000256" key="4">
    <source>
        <dbReference type="ARBA" id="ARBA00022723"/>
    </source>
</evidence>
<keyword evidence="7 10" id="KW-0460">Magnesium</keyword>
<feature type="binding site" evidence="10">
    <location>
        <position position="244"/>
    </location>
    <ligand>
        <name>K(+)</name>
        <dbReference type="ChEBI" id="CHEBI:29103"/>
    </ligand>
</feature>
<dbReference type="NCBIfam" id="TIGR00450">
    <property type="entry name" value="mnmE_trmE_thdF"/>
    <property type="match status" value="1"/>
</dbReference>
<dbReference type="Gene3D" id="3.30.1360.120">
    <property type="entry name" value="Probable tRNA modification gtpase trme, domain 1"/>
    <property type="match status" value="1"/>
</dbReference>
<keyword evidence="8 10" id="KW-0630">Potassium</keyword>
<dbReference type="InterPro" id="IPR006073">
    <property type="entry name" value="GTP-bd"/>
</dbReference>
<keyword evidence="6 10" id="KW-0378">Hydrolase</keyword>
<dbReference type="CDD" id="cd04164">
    <property type="entry name" value="trmE"/>
    <property type="match status" value="1"/>
</dbReference>
<feature type="binding site" evidence="10">
    <location>
        <begin position="225"/>
        <end position="230"/>
    </location>
    <ligand>
        <name>GTP</name>
        <dbReference type="ChEBI" id="CHEBI:37565"/>
    </ligand>
</feature>
<dbReference type="PROSITE" id="PS51709">
    <property type="entry name" value="G_TRME"/>
    <property type="match status" value="1"/>
</dbReference>
<dbReference type="InterPro" id="IPR018948">
    <property type="entry name" value="GTP-bd_TrmE_N"/>
</dbReference>
<dbReference type="GO" id="GO:0046872">
    <property type="term" value="F:metal ion binding"/>
    <property type="evidence" value="ECO:0007669"/>
    <property type="project" value="UniProtKB-KW"/>
</dbReference>
<feature type="binding site" evidence="10">
    <location>
        <position position="250"/>
    </location>
    <ligand>
        <name>Mg(2+)</name>
        <dbReference type="ChEBI" id="CHEBI:18420"/>
    </ligand>
</feature>
<evidence type="ECO:0000256" key="1">
    <source>
        <dbReference type="ARBA" id="ARBA00011043"/>
    </source>
</evidence>
<dbReference type="PANTHER" id="PTHR42714:SF2">
    <property type="entry name" value="TRNA MODIFICATION GTPASE GTPBP3, MITOCHONDRIAL"/>
    <property type="match status" value="1"/>
</dbReference>
<dbReference type="PRINTS" id="PR00326">
    <property type="entry name" value="GTP1OBG"/>
</dbReference>
<evidence type="ECO:0000256" key="7">
    <source>
        <dbReference type="ARBA" id="ARBA00022842"/>
    </source>
</evidence>
<feature type="domain" description="TrmE-type G" evidence="12">
    <location>
        <begin position="215"/>
        <end position="371"/>
    </location>
</feature>
<dbReference type="Pfam" id="PF10396">
    <property type="entry name" value="TrmE_N"/>
    <property type="match status" value="1"/>
</dbReference>
<dbReference type="NCBIfam" id="NF003661">
    <property type="entry name" value="PRK05291.1-3"/>
    <property type="match status" value="1"/>
</dbReference>
<feature type="binding site" evidence="10">
    <location>
        <position position="246"/>
    </location>
    <ligand>
        <name>K(+)</name>
        <dbReference type="ChEBI" id="CHEBI:29103"/>
    </ligand>
</feature>
<dbReference type="GO" id="GO:0042802">
    <property type="term" value="F:identical protein binding"/>
    <property type="evidence" value="ECO:0007669"/>
    <property type="project" value="UniProtKB-ARBA"/>
</dbReference>
<sequence length="448" mass="48837">MLNDTIAAISTPVGVGAIGIVRLSGVAALDTARKIFAGAEPVSHRASLGLIRDPQSGETLDQALFLYMQGPRSFTGEDVVELHCHGGLHLLRSVLNLCLAAGARPASPGEFSQRAFLNGKLDLTQAEAIMDLIHSRSDPALFQATHQLEGQLSAPIRALREQLLDILAAIEANIDFPDEVDPVPEAEIASIVTLALTQAEKLLATHQAGRIWKEGLRLALIGQPNVGKSTLLNRLLRYERAIVSEIPGTTRDTVEDDCFLGGIPVRLVDTAGLRQTTDTVEKIGIERSLQAFEEADLVLLVLDSARGLTDYEQELMPRLAAKQGVVVWNKIDQVEQRPELESVLDWPQAWVAALENQGMESLEALLQAEILKHQPLEFSVTINERHRLCLLRSQEALIKAQETLTAGLPSDFLAIDLKEATVAFGEMIGASVSDEVIDRVFHRFCVGK</sequence>
<comment type="caution">
    <text evidence="10">Lacks conserved residue(s) required for the propagation of feature annotation.</text>
</comment>
<feature type="binding site" evidence="10">
    <location>
        <position position="229"/>
    </location>
    <ligand>
        <name>Mg(2+)</name>
        <dbReference type="ChEBI" id="CHEBI:18420"/>
    </ligand>
</feature>
<dbReference type="Pfam" id="PF12631">
    <property type="entry name" value="MnmE_helical"/>
    <property type="match status" value="1"/>
</dbReference>
<keyword evidence="5 10" id="KW-0547">Nucleotide-binding</keyword>
<dbReference type="InterPro" id="IPR027417">
    <property type="entry name" value="P-loop_NTPase"/>
</dbReference>
<evidence type="ECO:0000313" key="13">
    <source>
        <dbReference type="EMBL" id="PIW17022.1"/>
    </source>
</evidence>
<dbReference type="Gene3D" id="1.20.120.430">
    <property type="entry name" value="tRNA modification GTPase MnmE domain 2"/>
    <property type="match status" value="1"/>
</dbReference>
<protein>
    <recommendedName>
        <fullName evidence="10">tRNA modification GTPase MnmE</fullName>
        <ecNumber evidence="10">3.6.-.-</ecNumber>
    </recommendedName>
</protein>
<feature type="binding site" evidence="10">
    <location>
        <position position="448"/>
    </location>
    <ligand>
        <name>(6S)-5-formyl-5,6,7,8-tetrahydrofolate</name>
        <dbReference type="ChEBI" id="CHEBI:57457"/>
    </ligand>
</feature>
<gene>
    <name evidence="10" type="primary">mnmE</name>
    <name evidence="10" type="synonym">trmE</name>
    <name evidence="13" type="ORF">COW36_10290</name>
</gene>
<dbReference type="Pfam" id="PF01926">
    <property type="entry name" value="MMR_HSR1"/>
    <property type="match status" value="1"/>
</dbReference>
<dbReference type="EMBL" id="PFFQ01000031">
    <property type="protein sequence ID" value="PIW17022.1"/>
    <property type="molecule type" value="Genomic_DNA"/>
</dbReference>
<evidence type="ECO:0000256" key="3">
    <source>
        <dbReference type="ARBA" id="ARBA00022694"/>
    </source>
</evidence>
<dbReference type="GO" id="GO:0005829">
    <property type="term" value="C:cytosol"/>
    <property type="evidence" value="ECO:0007669"/>
    <property type="project" value="TreeGrafter"/>
</dbReference>
<feature type="binding site" evidence="10">
    <location>
        <position position="22"/>
    </location>
    <ligand>
        <name>(6S)-5-formyl-5,6,7,8-tetrahydrofolate</name>
        <dbReference type="ChEBI" id="CHEBI:57457"/>
    </ligand>
</feature>
<dbReference type="EC" id="3.6.-.-" evidence="10"/>
<accession>A0A2M7G5C2</accession>
<evidence type="ECO:0000313" key="14">
    <source>
        <dbReference type="Proteomes" id="UP000231019"/>
    </source>
</evidence>
<dbReference type="InterPro" id="IPR004520">
    <property type="entry name" value="GTPase_MnmE"/>
</dbReference>
<dbReference type="InterPro" id="IPR031168">
    <property type="entry name" value="G_TrmE"/>
</dbReference>
<comment type="cofactor">
    <cofactor evidence="10">
        <name>K(+)</name>
        <dbReference type="ChEBI" id="CHEBI:29103"/>
    </cofactor>
    <text evidence="10">Binds 1 potassium ion per subunit.</text>
</comment>
<dbReference type="InterPro" id="IPR025867">
    <property type="entry name" value="MnmE_helical"/>
</dbReference>
<dbReference type="HAMAP" id="MF_00379">
    <property type="entry name" value="GTPase_MnmE"/>
    <property type="match status" value="1"/>
</dbReference>
<organism evidence="13 14">
    <name type="scientific">bacterium (Candidatus Blackallbacteria) CG17_big_fil_post_rev_8_21_14_2_50_48_46</name>
    <dbReference type="NCBI Taxonomy" id="2014261"/>
    <lineage>
        <taxon>Bacteria</taxon>
        <taxon>Candidatus Blackallbacteria</taxon>
    </lineage>
</organism>
<comment type="subunit">
    <text evidence="10">Homodimer. Heterotetramer of two MnmE and two MnmG subunits.</text>
</comment>
<evidence type="ECO:0000256" key="11">
    <source>
        <dbReference type="RuleBase" id="RU003313"/>
    </source>
</evidence>
<comment type="similarity">
    <text evidence="1 10 11">Belongs to the TRAFAC class TrmE-Era-EngA-EngB-Septin-like GTPase superfamily. TrmE GTPase family.</text>
</comment>
<proteinExistence type="inferred from homology"/>
<evidence type="ECO:0000256" key="2">
    <source>
        <dbReference type="ARBA" id="ARBA00022490"/>
    </source>
</evidence>
<evidence type="ECO:0000256" key="8">
    <source>
        <dbReference type="ARBA" id="ARBA00022958"/>
    </source>
</evidence>
<evidence type="ECO:0000256" key="10">
    <source>
        <dbReference type="HAMAP-Rule" id="MF_00379"/>
    </source>
</evidence>
<dbReference type="Gene3D" id="3.40.50.300">
    <property type="entry name" value="P-loop containing nucleotide triphosphate hydrolases"/>
    <property type="match status" value="1"/>
</dbReference>
<dbReference type="GO" id="GO:0030488">
    <property type="term" value="P:tRNA methylation"/>
    <property type="evidence" value="ECO:0007669"/>
    <property type="project" value="TreeGrafter"/>
</dbReference>
<reference evidence="13 14" key="1">
    <citation type="submission" date="2017-09" db="EMBL/GenBank/DDBJ databases">
        <title>Depth-based differentiation of microbial function through sediment-hosted aquifers and enrichment of novel symbionts in the deep terrestrial subsurface.</title>
        <authorList>
            <person name="Probst A.J."/>
            <person name="Ladd B."/>
            <person name="Jarett J.K."/>
            <person name="Geller-Mcgrath D.E."/>
            <person name="Sieber C.M."/>
            <person name="Emerson J.B."/>
            <person name="Anantharaman K."/>
            <person name="Thomas B.C."/>
            <person name="Malmstrom R."/>
            <person name="Stieglmeier M."/>
            <person name="Klingl A."/>
            <person name="Woyke T."/>
            <person name="Ryan C.M."/>
            <person name="Banfield J.F."/>
        </authorList>
    </citation>
    <scope>NUCLEOTIDE SEQUENCE [LARGE SCALE GENOMIC DNA]</scope>
    <source>
        <strain evidence="13">CG17_big_fil_post_rev_8_21_14_2_50_48_46</strain>
    </source>
</reference>
<dbReference type="GO" id="GO:0002098">
    <property type="term" value="P:tRNA wobble uridine modification"/>
    <property type="evidence" value="ECO:0007669"/>
    <property type="project" value="TreeGrafter"/>
</dbReference>